<keyword evidence="4 6" id="KW-0472">Membrane</keyword>
<accession>A0A9P0TGB2</accession>
<feature type="transmembrane region" description="Helical" evidence="6">
    <location>
        <begin position="75"/>
        <end position="97"/>
    </location>
</feature>
<keyword evidence="5" id="KW-0325">Glycoprotein</keyword>
<evidence type="ECO:0000256" key="4">
    <source>
        <dbReference type="ARBA" id="ARBA00023136"/>
    </source>
</evidence>
<evidence type="ECO:0000313" key="9">
    <source>
        <dbReference type="Proteomes" id="UP001152562"/>
    </source>
</evidence>
<keyword evidence="9" id="KW-1185">Reference proteome</keyword>
<dbReference type="GO" id="GO:0022857">
    <property type="term" value="F:transmembrane transporter activity"/>
    <property type="evidence" value="ECO:0007669"/>
    <property type="project" value="InterPro"/>
</dbReference>
<sequence length="398" mass="44551">MAGQQRLDRSPDVRKWTITALLVPQTMSLSLRLFSPNVTALIIARILAGIAGGGCFIVIPMYVKEISQESLTGVLVSQQVLFQTIGILIMYTVGIYLDYYCTLWIMSVLPVTTFLLLLKAPESPAFLVKQQKIHEAYKVVALLRGLESNDKTVENEVESMLRQDDEFKKMPQLNLLTILKDHAWRKGVIITLIFFTIQSFNGALAIVTFGVTILQSTGVEFNIDPDFQALSFPVIMIIASLFLTVVVEKFGRKILLICAFTISAVALLSLAIPLLLRLYGGSIPNWLPILSLMTSVAMFYGGITPLTYIVTTEMFAFQIRAKLMGLVCSYCWITFFIPLTIYSPITNRFGAYTSFFIFGFVNIIGLVFTILYIPETKGKSDEEIRNAIVGRRRIDDSI</sequence>
<reference evidence="8" key="1">
    <citation type="submission" date="2022-05" db="EMBL/GenBank/DDBJ databases">
        <authorList>
            <person name="Okamura Y."/>
        </authorList>
    </citation>
    <scope>NUCLEOTIDE SEQUENCE</scope>
</reference>
<dbReference type="Proteomes" id="UP001152562">
    <property type="component" value="Unassembled WGS sequence"/>
</dbReference>
<dbReference type="InterPro" id="IPR020846">
    <property type="entry name" value="MFS_dom"/>
</dbReference>
<comment type="caution">
    <text evidence="8">The sequence shown here is derived from an EMBL/GenBank/DDBJ whole genome shotgun (WGS) entry which is preliminary data.</text>
</comment>
<dbReference type="EMBL" id="CALOZG010000008">
    <property type="protein sequence ID" value="CAH4029414.1"/>
    <property type="molecule type" value="Genomic_DNA"/>
</dbReference>
<organism evidence="8 9">
    <name type="scientific">Pieris brassicae</name>
    <name type="common">White butterfly</name>
    <name type="synonym">Large white butterfly</name>
    <dbReference type="NCBI Taxonomy" id="7116"/>
    <lineage>
        <taxon>Eukaryota</taxon>
        <taxon>Metazoa</taxon>
        <taxon>Ecdysozoa</taxon>
        <taxon>Arthropoda</taxon>
        <taxon>Hexapoda</taxon>
        <taxon>Insecta</taxon>
        <taxon>Pterygota</taxon>
        <taxon>Neoptera</taxon>
        <taxon>Endopterygota</taxon>
        <taxon>Lepidoptera</taxon>
        <taxon>Glossata</taxon>
        <taxon>Ditrysia</taxon>
        <taxon>Papilionoidea</taxon>
        <taxon>Pieridae</taxon>
        <taxon>Pierinae</taxon>
        <taxon>Pieris</taxon>
    </lineage>
</organism>
<dbReference type="InterPro" id="IPR003663">
    <property type="entry name" value="Sugar/inositol_transpt"/>
</dbReference>
<keyword evidence="3 6" id="KW-1133">Transmembrane helix</keyword>
<feature type="transmembrane region" description="Helical" evidence="6">
    <location>
        <begin position="188"/>
        <end position="215"/>
    </location>
</feature>
<dbReference type="PANTHER" id="PTHR48021">
    <property type="match status" value="1"/>
</dbReference>
<dbReference type="InterPro" id="IPR036259">
    <property type="entry name" value="MFS_trans_sf"/>
</dbReference>
<feature type="transmembrane region" description="Helical" evidence="6">
    <location>
        <begin position="351"/>
        <end position="373"/>
    </location>
</feature>
<feature type="transmembrane region" description="Helical" evidence="6">
    <location>
        <begin position="323"/>
        <end position="345"/>
    </location>
</feature>
<evidence type="ECO:0000313" key="8">
    <source>
        <dbReference type="EMBL" id="CAH4029414.1"/>
    </source>
</evidence>
<evidence type="ECO:0000256" key="1">
    <source>
        <dbReference type="ARBA" id="ARBA00004141"/>
    </source>
</evidence>
<dbReference type="Pfam" id="PF00083">
    <property type="entry name" value="Sugar_tr"/>
    <property type="match status" value="1"/>
</dbReference>
<keyword evidence="2 6" id="KW-0812">Transmembrane</keyword>
<feature type="transmembrane region" description="Helical" evidence="6">
    <location>
        <begin position="40"/>
        <end position="63"/>
    </location>
</feature>
<dbReference type="InterPro" id="IPR050549">
    <property type="entry name" value="MFS_Trehalose_Transporter"/>
</dbReference>
<dbReference type="PROSITE" id="PS50850">
    <property type="entry name" value="MFS"/>
    <property type="match status" value="1"/>
</dbReference>
<gene>
    <name evidence="8" type="ORF">PIBRA_LOCUS6168</name>
</gene>
<proteinExistence type="predicted"/>
<evidence type="ECO:0000259" key="7">
    <source>
        <dbReference type="PROSITE" id="PS50850"/>
    </source>
</evidence>
<dbReference type="InterPro" id="IPR005828">
    <property type="entry name" value="MFS_sugar_transport-like"/>
</dbReference>
<feature type="domain" description="Major facilitator superfamily (MFS) profile" evidence="7">
    <location>
        <begin position="1"/>
        <end position="377"/>
    </location>
</feature>
<evidence type="ECO:0000256" key="6">
    <source>
        <dbReference type="SAM" id="Phobius"/>
    </source>
</evidence>
<dbReference type="Gene3D" id="1.20.1250.20">
    <property type="entry name" value="MFS general substrate transporter like domains"/>
    <property type="match status" value="1"/>
</dbReference>
<feature type="transmembrane region" description="Helical" evidence="6">
    <location>
        <begin position="227"/>
        <end position="247"/>
    </location>
</feature>
<dbReference type="SUPFAM" id="SSF103473">
    <property type="entry name" value="MFS general substrate transporter"/>
    <property type="match status" value="1"/>
</dbReference>
<evidence type="ECO:0000256" key="3">
    <source>
        <dbReference type="ARBA" id="ARBA00022989"/>
    </source>
</evidence>
<dbReference type="PANTHER" id="PTHR48021:SF1">
    <property type="entry name" value="GH07001P-RELATED"/>
    <property type="match status" value="1"/>
</dbReference>
<feature type="transmembrane region" description="Helical" evidence="6">
    <location>
        <begin position="254"/>
        <end position="276"/>
    </location>
</feature>
<dbReference type="PRINTS" id="PR00171">
    <property type="entry name" value="SUGRTRNSPORT"/>
</dbReference>
<name>A0A9P0TGB2_PIEBR</name>
<dbReference type="GO" id="GO:0016020">
    <property type="term" value="C:membrane"/>
    <property type="evidence" value="ECO:0007669"/>
    <property type="project" value="UniProtKB-SubCell"/>
</dbReference>
<evidence type="ECO:0000256" key="2">
    <source>
        <dbReference type="ARBA" id="ARBA00022692"/>
    </source>
</evidence>
<evidence type="ECO:0000256" key="5">
    <source>
        <dbReference type="ARBA" id="ARBA00023180"/>
    </source>
</evidence>
<protein>
    <recommendedName>
        <fullName evidence="7">Major facilitator superfamily (MFS) profile domain-containing protein</fullName>
    </recommendedName>
</protein>
<dbReference type="AlphaFoldDB" id="A0A9P0TGB2"/>
<feature type="transmembrane region" description="Helical" evidence="6">
    <location>
        <begin position="288"/>
        <end position="311"/>
    </location>
</feature>
<comment type="subcellular location">
    <subcellularLocation>
        <location evidence="1">Membrane</location>
        <topology evidence="1">Multi-pass membrane protein</topology>
    </subcellularLocation>
</comment>